<gene>
    <name evidence="2" type="ORF">DF185_23310</name>
</gene>
<evidence type="ECO:0000313" key="3">
    <source>
        <dbReference type="Proteomes" id="UP000248079"/>
    </source>
</evidence>
<keyword evidence="3" id="KW-1185">Reference proteome</keyword>
<comment type="caution">
    <text evidence="2">The sequence shown here is derived from an EMBL/GenBank/DDBJ whole genome shotgun (WGS) entry which is preliminary data.</text>
</comment>
<protein>
    <submittedName>
        <fullName evidence="2">Uncharacterized protein</fullName>
    </submittedName>
</protein>
<sequence length="65" mass="7815">MILDPGWSKIPILSFAFSRFIRIFFFFRFITLHIRSSGQTKKRGNFIEQIELTKKISILMRYSNK</sequence>
<name>A0A2V3ZK80_9BACT</name>
<keyword evidence="1" id="KW-1133">Transmembrane helix</keyword>
<dbReference type="AlphaFoldDB" id="A0A2V3ZK80"/>
<accession>A0A2V3ZK80</accession>
<evidence type="ECO:0000313" key="2">
    <source>
        <dbReference type="EMBL" id="PXX91166.1"/>
    </source>
</evidence>
<proteinExistence type="predicted"/>
<dbReference type="EMBL" id="QFLI01000158">
    <property type="protein sequence ID" value="PXX91166.1"/>
    <property type="molecule type" value="Genomic_DNA"/>
</dbReference>
<feature type="transmembrane region" description="Helical" evidence="1">
    <location>
        <begin position="12"/>
        <end position="34"/>
    </location>
</feature>
<dbReference type="Proteomes" id="UP000248079">
    <property type="component" value="Unassembled WGS sequence"/>
</dbReference>
<evidence type="ECO:0000256" key="1">
    <source>
        <dbReference type="SAM" id="Phobius"/>
    </source>
</evidence>
<organism evidence="2 3">
    <name type="scientific">Marinifilum breve</name>
    <dbReference type="NCBI Taxonomy" id="2184082"/>
    <lineage>
        <taxon>Bacteria</taxon>
        <taxon>Pseudomonadati</taxon>
        <taxon>Bacteroidota</taxon>
        <taxon>Bacteroidia</taxon>
        <taxon>Marinilabiliales</taxon>
        <taxon>Marinifilaceae</taxon>
    </lineage>
</organism>
<reference evidence="2 3" key="1">
    <citation type="submission" date="2018-05" db="EMBL/GenBank/DDBJ databases">
        <title>Marinifilum breve JC075T sp. nov., a marine bacterium isolated from Yongle Blue Hole in the South China Sea.</title>
        <authorList>
            <person name="Fu T."/>
        </authorList>
    </citation>
    <scope>NUCLEOTIDE SEQUENCE [LARGE SCALE GENOMIC DNA]</scope>
    <source>
        <strain evidence="2 3">JC075</strain>
    </source>
</reference>
<keyword evidence="1" id="KW-0812">Transmembrane</keyword>
<keyword evidence="1" id="KW-0472">Membrane</keyword>